<reference evidence="5 6" key="1">
    <citation type="journal article" date="2017" name="Mol. Plant">
        <title>The Genome of Medicinal Plant Macleaya cordata Provides New Insights into Benzylisoquinoline Alkaloids Metabolism.</title>
        <authorList>
            <person name="Liu X."/>
            <person name="Liu Y."/>
            <person name="Huang P."/>
            <person name="Ma Y."/>
            <person name="Qing Z."/>
            <person name="Tang Q."/>
            <person name="Cao H."/>
            <person name="Cheng P."/>
            <person name="Zheng Y."/>
            <person name="Yuan Z."/>
            <person name="Zhou Y."/>
            <person name="Liu J."/>
            <person name="Tang Z."/>
            <person name="Zhuo Y."/>
            <person name="Zhang Y."/>
            <person name="Yu L."/>
            <person name="Huang J."/>
            <person name="Yang P."/>
            <person name="Peng Q."/>
            <person name="Zhang J."/>
            <person name="Jiang W."/>
            <person name="Zhang Z."/>
            <person name="Lin K."/>
            <person name="Ro D.K."/>
            <person name="Chen X."/>
            <person name="Xiong X."/>
            <person name="Shang Y."/>
            <person name="Huang S."/>
            <person name="Zeng J."/>
        </authorList>
    </citation>
    <scope>NUCLEOTIDE SEQUENCE [LARGE SCALE GENOMIC DNA]</scope>
    <source>
        <strain evidence="6">cv. BLH2017</strain>
        <tissue evidence="5">Root</tissue>
    </source>
</reference>
<accession>A0A200QWP4</accession>
<evidence type="ECO:0000256" key="2">
    <source>
        <dbReference type="ARBA" id="ARBA00022840"/>
    </source>
</evidence>
<dbReference type="PROSITE" id="PS01036">
    <property type="entry name" value="HSP70_3"/>
    <property type="match status" value="1"/>
</dbReference>
<feature type="coiled-coil region" evidence="4">
    <location>
        <begin position="653"/>
        <end position="680"/>
    </location>
</feature>
<dbReference type="InterPro" id="IPR029047">
    <property type="entry name" value="HSP70_peptide-bd_sf"/>
</dbReference>
<evidence type="ECO:0000313" key="5">
    <source>
        <dbReference type="EMBL" id="OVA14875.1"/>
    </source>
</evidence>
<dbReference type="Gene3D" id="2.60.34.10">
    <property type="entry name" value="Substrate Binding Domain Of DNAk, Chain A, domain 1"/>
    <property type="match status" value="1"/>
</dbReference>
<dbReference type="InterPro" id="IPR029048">
    <property type="entry name" value="HSP70_C_sf"/>
</dbReference>
<dbReference type="PROSITE" id="PS00329">
    <property type="entry name" value="HSP70_2"/>
    <property type="match status" value="1"/>
</dbReference>
<keyword evidence="2 3" id="KW-0067">ATP-binding</keyword>
<dbReference type="Gene3D" id="3.30.420.40">
    <property type="match status" value="2"/>
</dbReference>
<gene>
    <name evidence="5" type="ORF">BVC80_8955g43</name>
</gene>
<protein>
    <submittedName>
        <fullName evidence="5">Heat shock protein 70 family</fullName>
    </submittedName>
</protein>
<dbReference type="PANTHER" id="PTHR19375">
    <property type="entry name" value="HEAT SHOCK PROTEIN 70KDA"/>
    <property type="match status" value="1"/>
</dbReference>
<evidence type="ECO:0000256" key="1">
    <source>
        <dbReference type="ARBA" id="ARBA00022741"/>
    </source>
</evidence>
<dbReference type="STRING" id="56857.A0A200QWP4"/>
<keyword evidence="1 3" id="KW-0547">Nucleotide-binding</keyword>
<dbReference type="Proteomes" id="UP000195402">
    <property type="component" value="Unassembled WGS sequence"/>
</dbReference>
<dbReference type="Pfam" id="PF00012">
    <property type="entry name" value="HSP70"/>
    <property type="match status" value="2"/>
</dbReference>
<keyword evidence="4" id="KW-0175">Coiled coil</keyword>
<dbReference type="SUPFAM" id="SSF53067">
    <property type="entry name" value="Actin-like ATPase domain"/>
    <property type="match status" value="2"/>
</dbReference>
<dbReference type="Gene3D" id="3.90.640.10">
    <property type="entry name" value="Actin, Chain A, domain 4"/>
    <property type="match status" value="1"/>
</dbReference>
<dbReference type="EMBL" id="MVGT01000943">
    <property type="protein sequence ID" value="OVA14875.1"/>
    <property type="molecule type" value="Genomic_DNA"/>
</dbReference>
<dbReference type="InParanoid" id="A0A200QWP4"/>
<dbReference type="InterPro" id="IPR013126">
    <property type="entry name" value="Hsp_70_fam"/>
</dbReference>
<dbReference type="SUPFAM" id="SSF100934">
    <property type="entry name" value="Heat shock protein 70kD (HSP70), C-terminal subdomain"/>
    <property type="match status" value="1"/>
</dbReference>
<evidence type="ECO:0000313" key="6">
    <source>
        <dbReference type="Proteomes" id="UP000195402"/>
    </source>
</evidence>
<dbReference type="GO" id="GO:0005524">
    <property type="term" value="F:ATP binding"/>
    <property type="evidence" value="ECO:0007669"/>
    <property type="project" value="UniProtKB-KW"/>
</dbReference>
<dbReference type="SUPFAM" id="SSF100920">
    <property type="entry name" value="Heat shock protein 70kD (HSP70), peptide-binding domain"/>
    <property type="match status" value="1"/>
</dbReference>
<comment type="caution">
    <text evidence="5">The sequence shown here is derived from an EMBL/GenBank/DDBJ whole genome shotgun (WGS) entry which is preliminary data.</text>
</comment>
<dbReference type="AlphaFoldDB" id="A0A200QWP4"/>
<comment type="similarity">
    <text evidence="3">Belongs to the heat shock protein 70 family.</text>
</comment>
<evidence type="ECO:0000256" key="4">
    <source>
        <dbReference type="SAM" id="Coils"/>
    </source>
</evidence>
<name>A0A200QWP4_MACCD</name>
<dbReference type="OrthoDB" id="2401965at2759"/>
<dbReference type="Gene3D" id="1.20.1270.10">
    <property type="match status" value="1"/>
</dbReference>
<keyword evidence="5" id="KW-0346">Stress response</keyword>
<dbReference type="PRINTS" id="PR00301">
    <property type="entry name" value="HEATSHOCK70"/>
</dbReference>
<dbReference type="InterPro" id="IPR018181">
    <property type="entry name" value="Heat_shock_70_CS"/>
</dbReference>
<organism evidence="5 6">
    <name type="scientific">Macleaya cordata</name>
    <name type="common">Five-seeded plume-poppy</name>
    <name type="synonym">Bocconia cordata</name>
    <dbReference type="NCBI Taxonomy" id="56857"/>
    <lineage>
        <taxon>Eukaryota</taxon>
        <taxon>Viridiplantae</taxon>
        <taxon>Streptophyta</taxon>
        <taxon>Embryophyta</taxon>
        <taxon>Tracheophyta</taxon>
        <taxon>Spermatophyta</taxon>
        <taxon>Magnoliopsida</taxon>
        <taxon>Ranunculales</taxon>
        <taxon>Papaveraceae</taxon>
        <taxon>Papaveroideae</taxon>
        <taxon>Macleaya</taxon>
    </lineage>
</organism>
<proteinExistence type="inferred from homology"/>
<keyword evidence="6" id="KW-1185">Reference proteome</keyword>
<dbReference type="InterPro" id="IPR043129">
    <property type="entry name" value="ATPase_NBD"/>
</dbReference>
<sequence>MKKSAMVVRDCGVIFMLSLVIFCFSLVKASNGLGTVIGIDFGTSYSSVGVFRNDKVEIIPNELGNRITPSWVTFTNTKRLVGEAAMDQASLNAAGTVFSVKDFLGVPFEVLGRGHHLHSKPYEVVDKDGKPYIRVKLRNGKTKELSPEEISGMILRKMKETAEAYLGQKIKNAVISVPAHYDYAERQAIMDAGTIAGLNVVRLINDPTATAIAYGFDKKVRQKILVVDVGGGTTEASILTINKGSFQVLGTTGLVVGGDSFTWEMMIEFIYMIRGKFLDVRDNPNNPYFGFKWMKDMAEDILNMTKNMRITKPNGDLDNEAMLILWSACEMAKRTLSSRQEVKVEMSTLFKVNSFTVTYSRDDLEKANTHLFEAIMKTIKDLLDNAGLKQRNIDEIVLVGGSTRIPKVQQLLKEMFYGKRPYRGLNRDEVVAYGAAILGGVLSGEGSQNKIKDIRLLDGAQSHLMAKVIEPVVVQVIPKNTVIPTMRSMTVTTTNYEETSAVIKVYERKSIHYDEKFALKQTVHELGSFRLYGIPPTGEGHVKIEVTFDIDENGILNVMVKDKATKISQAINITRDDKSRLLSREEIERLAKEEEKLVEEETKIGAWIKLLMYVNSIKNIMISNKDKVPEEIQSDEKLKIESALKETHEWMEENQQKAQKEDFEMRLKELQALMNSVLNKVHEENPEHDEL</sequence>
<evidence type="ECO:0000256" key="3">
    <source>
        <dbReference type="RuleBase" id="RU003322"/>
    </source>
</evidence>
<dbReference type="GO" id="GO:0140662">
    <property type="term" value="F:ATP-dependent protein folding chaperone"/>
    <property type="evidence" value="ECO:0007669"/>
    <property type="project" value="InterPro"/>
</dbReference>